<dbReference type="AlphaFoldDB" id="A0A8J8P3P9"/>
<evidence type="ECO:0000313" key="3">
    <source>
        <dbReference type="Proteomes" id="UP000785679"/>
    </source>
</evidence>
<reference evidence="2" key="1">
    <citation type="submission" date="2019-06" db="EMBL/GenBank/DDBJ databases">
        <authorList>
            <person name="Zheng W."/>
        </authorList>
    </citation>
    <scope>NUCLEOTIDE SEQUENCE</scope>
    <source>
        <strain evidence="2">QDHG01</strain>
    </source>
</reference>
<dbReference type="EMBL" id="RRYP01001824">
    <property type="protein sequence ID" value="TNV85455.1"/>
    <property type="molecule type" value="Genomic_DNA"/>
</dbReference>
<name>A0A8J8P3P9_HALGN</name>
<feature type="region of interest" description="Disordered" evidence="1">
    <location>
        <begin position="51"/>
        <end position="79"/>
    </location>
</feature>
<proteinExistence type="predicted"/>
<feature type="compositionally biased region" description="Low complexity" evidence="1">
    <location>
        <begin position="53"/>
        <end position="79"/>
    </location>
</feature>
<accession>A0A8J8P3P9</accession>
<comment type="caution">
    <text evidence="2">The sequence shown here is derived from an EMBL/GenBank/DDBJ whole genome shotgun (WGS) entry which is preliminary data.</text>
</comment>
<sequence length="120" mass="12995">MAGRVVKSSTISSTRFSIRARMRLKKCCQNISGSSSPRKPWTLRASKLVFPASQSSSPTSHPTCPSSPSGSPWSYSSSTNSLLFNSETSTGQTRARSMPTMCPWLKITTALWPTSSTTSK</sequence>
<organism evidence="2 3">
    <name type="scientific">Halteria grandinella</name>
    <dbReference type="NCBI Taxonomy" id="5974"/>
    <lineage>
        <taxon>Eukaryota</taxon>
        <taxon>Sar</taxon>
        <taxon>Alveolata</taxon>
        <taxon>Ciliophora</taxon>
        <taxon>Intramacronucleata</taxon>
        <taxon>Spirotrichea</taxon>
        <taxon>Stichotrichia</taxon>
        <taxon>Sporadotrichida</taxon>
        <taxon>Halteriidae</taxon>
        <taxon>Halteria</taxon>
    </lineage>
</organism>
<gene>
    <name evidence="2" type="ORF">FGO68_gene13110</name>
</gene>
<keyword evidence="3" id="KW-1185">Reference proteome</keyword>
<protein>
    <submittedName>
        <fullName evidence="2">Uncharacterized protein</fullName>
    </submittedName>
</protein>
<evidence type="ECO:0000313" key="2">
    <source>
        <dbReference type="EMBL" id="TNV85455.1"/>
    </source>
</evidence>
<evidence type="ECO:0000256" key="1">
    <source>
        <dbReference type="SAM" id="MobiDB-lite"/>
    </source>
</evidence>
<dbReference type="Proteomes" id="UP000785679">
    <property type="component" value="Unassembled WGS sequence"/>
</dbReference>